<keyword evidence="1" id="KW-1185">Reference proteome</keyword>
<organism evidence="1 2">
    <name type="scientific">Panagrellus redivivus</name>
    <name type="common">Microworm</name>
    <dbReference type="NCBI Taxonomy" id="6233"/>
    <lineage>
        <taxon>Eukaryota</taxon>
        <taxon>Metazoa</taxon>
        <taxon>Ecdysozoa</taxon>
        <taxon>Nematoda</taxon>
        <taxon>Chromadorea</taxon>
        <taxon>Rhabditida</taxon>
        <taxon>Tylenchina</taxon>
        <taxon>Panagrolaimomorpha</taxon>
        <taxon>Panagrolaimoidea</taxon>
        <taxon>Panagrolaimidae</taxon>
        <taxon>Panagrellus</taxon>
    </lineage>
</organism>
<dbReference type="AlphaFoldDB" id="A0A7E4VAJ2"/>
<dbReference type="WBParaSite" id="Pan_g18627.t1">
    <property type="protein sequence ID" value="Pan_g18627.t1"/>
    <property type="gene ID" value="Pan_g18627"/>
</dbReference>
<accession>A0A7E4VAJ2</accession>
<proteinExistence type="predicted"/>
<name>A0A7E4VAJ2_PANRE</name>
<evidence type="ECO:0000313" key="1">
    <source>
        <dbReference type="Proteomes" id="UP000492821"/>
    </source>
</evidence>
<dbReference type="Proteomes" id="UP000492821">
    <property type="component" value="Unassembled WGS sequence"/>
</dbReference>
<reference evidence="1" key="1">
    <citation type="journal article" date="2013" name="Genetics">
        <title>The draft genome and transcriptome of Panagrellus redivivus are shaped by the harsh demands of a free-living lifestyle.</title>
        <authorList>
            <person name="Srinivasan J."/>
            <person name="Dillman A.R."/>
            <person name="Macchietto M.G."/>
            <person name="Heikkinen L."/>
            <person name="Lakso M."/>
            <person name="Fracchia K.M."/>
            <person name="Antoshechkin I."/>
            <person name="Mortazavi A."/>
            <person name="Wong G."/>
            <person name="Sternberg P.W."/>
        </authorList>
    </citation>
    <scope>NUCLEOTIDE SEQUENCE [LARGE SCALE GENOMIC DNA]</scope>
    <source>
        <strain evidence="1">MT8872</strain>
    </source>
</reference>
<reference evidence="2" key="2">
    <citation type="submission" date="2020-10" db="UniProtKB">
        <authorList>
            <consortium name="WormBaseParasite"/>
        </authorList>
    </citation>
    <scope>IDENTIFICATION</scope>
</reference>
<sequence length="80" mass="8999">MRDRMICEKLFISTAVRGAPDDVSTCLPSIAWLTPKGQFEYPPRGKTGMPFTRVYKKNDMKIDCKRSAVTCIMFGGGDDF</sequence>
<protein>
    <submittedName>
        <fullName evidence="2">MSP domain-containing protein</fullName>
    </submittedName>
</protein>
<evidence type="ECO:0000313" key="2">
    <source>
        <dbReference type="WBParaSite" id="Pan_g18627.t1"/>
    </source>
</evidence>